<feature type="transmembrane region" description="Helical" evidence="11">
    <location>
        <begin position="46"/>
        <end position="65"/>
    </location>
</feature>
<dbReference type="GO" id="GO:0006874">
    <property type="term" value="P:intracellular calcium ion homeostasis"/>
    <property type="evidence" value="ECO:0007669"/>
    <property type="project" value="TreeGrafter"/>
</dbReference>
<dbReference type="SUPFAM" id="SSF56784">
    <property type="entry name" value="HAD-like"/>
    <property type="match status" value="1"/>
</dbReference>
<dbReference type="InterPro" id="IPR023298">
    <property type="entry name" value="ATPase_P-typ_TM_dom_sf"/>
</dbReference>
<accession>A0A0D8XA36</accession>
<dbReference type="InterPro" id="IPR023299">
    <property type="entry name" value="ATPase_P-typ_cyto_dom_N"/>
</dbReference>
<dbReference type="PANTHER" id="PTHR45630:SF8">
    <property type="entry name" value="CATION-TRANSPORTING ATPASE"/>
    <property type="match status" value="1"/>
</dbReference>
<dbReference type="Proteomes" id="UP000053766">
    <property type="component" value="Unassembled WGS sequence"/>
</dbReference>
<dbReference type="InterPro" id="IPR023214">
    <property type="entry name" value="HAD_sf"/>
</dbReference>
<keyword evidence="6" id="KW-0067">ATP-binding</keyword>
<dbReference type="InterPro" id="IPR006544">
    <property type="entry name" value="P-type_TPase_V"/>
</dbReference>
<dbReference type="SUPFAM" id="SSF81665">
    <property type="entry name" value="Calcium ATPase, transmembrane domain M"/>
    <property type="match status" value="1"/>
</dbReference>
<proteinExistence type="predicted"/>
<dbReference type="AlphaFoldDB" id="A0A0D8XA36"/>
<dbReference type="STRING" id="29172.A0A0D8XA36"/>
<feature type="transmembrane region" description="Helical" evidence="11">
    <location>
        <begin position="14"/>
        <end position="34"/>
    </location>
</feature>
<keyword evidence="10 11" id="KW-0472">Membrane</keyword>
<keyword evidence="13" id="KW-1185">Reference proteome</keyword>
<dbReference type="GO" id="GO:0019829">
    <property type="term" value="F:ATPase-coupled monoatomic cation transmembrane transporter activity"/>
    <property type="evidence" value="ECO:0007669"/>
    <property type="project" value="TreeGrafter"/>
</dbReference>
<keyword evidence="3 11" id="KW-0812">Transmembrane</keyword>
<evidence type="ECO:0000256" key="5">
    <source>
        <dbReference type="ARBA" id="ARBA00022741"/>
    </source>
</evidence>
<evidence type="ECO:0000256" key="11">
    <source>
        <dbReference type="SAM" id="Phobius"/>
    </source>
</evidence>
<dbReference type="SUPFAM" id="SSF81660">
    <property type="entry name" value="Metal cation-transporting ATPase, ATP-binding domain N"/>
    <property type="match status" value="1"/>
</dbReference>
<sequence length="397" mass="44571">MYPKPIDFQLTKDLFKFVAFLLFIALFGFVYTIAIMIKRNQSTEKIIIRSFDIITIVVPPALPGLTVVLRLVEIVYGQNVSVSEALNLTILAAMSVGIINSNLRLRKQQIFCISPSTINTCGAINVCCFDKTGTLTEDGLDFQTLRAVIPGDGRVQPVFSEEKFEMIPTNFPSNGELITAIATCHSLTRINGVLHGDPLDLILFNKSGWTLMESADEQLDSEPTVVKAPPEYRKFTHFKNDFSIIRQFTFSSSLQRMSVIVLNLSDDSTHHMTLFCKGSPEMILSLCDPSTVPQNYLAQVDKYTMHGYRLIAVASRKMEMNYVKASKVPRSMSDKWRHFRAQIRTVMVTGDNLLTSLSVARECGIIQATKPVYSVEHHTDIFDTKGRPLLILKQVCN</sequence>
<keyword evidence="5" id="KW-0547">Nucleotide-binding</keyword>
<dbReference type="GO" id="GO:0046872">
    <property type="term" value="F:metal ion binding"/>
    <property type="evidence" value="ECO:0007669"/>
    <property type="project" value="UniProtKB-KW"/>
</dbReference>
<dbReference type="EMBL" id="KN716827">
    <property type="protein sequence ID" value="KJH41428.1"/>
    <property type="molecule type" value="Genomic_DNA"/>
</dbReference>
<keyword evidence="9 11" id="KW-1133">Transmembrane helix</keyword>
<evidence type="ECO:0000256" key="3">
    <source>
        <dbReference type="ARBA" id="ARBA00022692"/>
    </source>
</evidence>
<evidence type="ECO:0000256" key="1">
    <source>
        <dbReference type="ARBA" id="ARBA00004141"/>
    </source>
</evidence>
<evidence type="ECO:0000256" key="8">
    <source>
        <dbReference type="ARBA" id="ARBA00022967"/>
    </source>
</evidence>
<reference evidence="12 13" key="1">
    <citation type="submission" date="2013-11" db="EMBL/GenBank/DDBJ databases">
        <title>Draft genome of the bovine lungworm Dictyocaulus viviparus.</title>
        <authorList>
            <person name="Mitreva M."/>
        </authorList>
    </citation>
    <scope>NUCLEOTIDE SEQUENCE [LARGE SCALE GENOMIC DNA]</scope>
    <source>
        <strain evidence="12 13">HannoverDv2000</strain>
    </source>
</reference>
<dbReference type="Gene3D" id="3.40.1110.10">
    <property type="entry name" value="Calcium-transporting ATPase, cytoplasmic domain N"/>
    <property type="match status" value="1"/>
</dbReference>
<keyword evidence="2" id="KW-0597">Phosphoprotein</keyword>
<dbReference type="Pfam" id="PF13246">
    <property type="entry name" value="Cation_ATPase"/>
    <property type="match status" value="1"/>
</dbReference>
<keyword evidence="7" id="KW-0460">Magnesium</keyword>
<name>A0A0D8XA36_DICVI</name>
<comment type="subcellular location">
    <subcellularLocation>
        <location evidence="1">Membrane</location>
        <topology evidence="1">Multi-pass membrane protein</topology>
    </subcellularLocation>
</comment>
<evidence type="ECO:0000256" key="2">
    <source>
        <dbReference type="ARBA" id="ARBA00022553"/>
    </source>
</evidence>
<evidence type="ECO:0000313" key="12">
    <source>
        <dbReference type="EMBL" id="KJH41428.1"/>
    </source>
</evidence>
<evidence type="ECO:0000256" key="6">
    <source>
        <dbReference type="ARBA" id="ARBA00022840"/>
    </source>
</evidence>
<dbReference type="PANTHER" id="PTHR45630">
    <property type="entry name" value="CATION-TRANSPORTING ATPASE-RELATED"/>
    <property type="match status" value="1"/>
</dbReference>
<evidence type="ECO:0000256" key="4">
    <source>
        <dbReference type="ARBA" id="ARBA00022723"/>
    </source>
</evidence>
<evidence type="ECO:0008006" key="14">
    <source>
        <dbReference type="Google" id="ProtNLM"/>
    </source>
</evidence>
<dbReference type="GO" id="GO:0140358">
    <property type="term" value="F:P-type transmembrane transporter activity"/>
    <property type="evidence" value="ECO:0007669"/>
    <property type="project" value="InterPro"/>
</dbReference>
<dbReference type="PROSITE" id="PS00154">
    <property type="entry name" value="ATPASE_E1_E2"/>
    <property type="match status" value="1"/>
</dbReference>
<dbReference type="GO" id="GO:0016020">
    <property type="term" value="C:membrane"/>
    <property type="evidence" value="ECO:0007669"/>
    <property type="project" value="UniProtKB-SubCell"/>
</dbReference>
<evidence type="ECO:0000256" key="9">
    <source>
        <dbReference type="ARBA" id="ARBA00022989"/>
    </source>
</evidence>
<evidence type="ECO:0000313" key="13">
    <source>
        <dbReference type="Proteomes" id="UP000053766"/>
    </source>
</evidence>
<reference evidence="13" key="2">
    <citation type="journal article" date="2016" name="Sci. Rep.">
        <title>Dictyocaulus viviparus genome, variome and transcriptome elucidate lungworm biology and support future intervention.</title>
        <authorList>
            <person name="McNulty S.N."/>
            <person name="Strube C."/>
            <person name="Rosa B.A."/>
            <person name="Martin J.C."/>
            <person name="Tyagi R."/>
            <person name="Choi Y.J."/>
            <person name="Wang Q."/>
            <person name="Hallsworth Pepin K."/>
            <person name="Zhang X."/>
            <person name="Ozersky P."/>
            <person name="Wilson R.K."/>
            <person name="Sternberg P.W."/>
            <person name="Gasser R.B."/>
            <person name="Mitreva M."/>
        </authorList>
    </citation>
    <scope>NUCLEOTIDE SEQUENCE [LARGE SCALE GENOMIC DNA]</scope>
    <source>
        <strain evidence="13">HannoverDv2000</strain>
    </source>
</reference>
<evidence type="ECO:0000256" key="10">
    <source>
        <dbReference type="ARBA" id="ARBA00023136"/>
    </source>
</evidence>
<keyword evidence="8" id="KW-1278">Translocase</keyword>
<dbReference type="InterPro" id="IPR036412">
    <property type="entry name" value="HAD-like_sf"/>
</dbReference>
<evidence type="ECO:0000256" key="7">
    <source>
        <dbReference type="ARBA" id="ARBA00022842"/>
    </source>
</evidence>
<keyword evidence="4" id="KW-0479">Metal-binding</keyword>
<dbReference type="GO" id="GO:0005524">
    <property type="term" value="F:ATP binding"/>
    <property type="evidence" value="ECO:0007669"/>
    <property type="project" value="UniProtKB-KW"/>
</dbReference>
<gene>
    <name evidence="12" type="ORF">DICVIV_12598</name>
</gene>
<dbReference type="Gene3D" id="3.40.50.1000">
    <property type="entry name" value="HAD superfamily/HAD-like"/>
    <property type="match status" value="1"/>
</dbReference>
<dbReference type="GO" id="GO:0015203">
    <property type="term" value="F:polyamine transmembrane transporter activity"/>
    <property type="evidence" value="ECO:0007669"/>
    <property type="project" value="TreeGrafter"/>
</dbReference>
<dbReference type="InterPro" id="IPR018303">
    <property type="entry name" value="ATPase_P-typ_P_site"/>
</dbReference>
<protein>
    <recommendedName>
        <fullName evidence="14">IC domain protein, HAD ATPase, P-type family</fullName>
    </recommendedName>
</protein>
<organism evidence="12 13">
    <name type="scientific">Dictyocaulus viviparus</name>
    <name type="common">Bovine lungworm</name>
    <dbReference type="NCBI Taxonomy" id="29172"/>
    <lineage>
        <taxon>Eukaryota</taxon>
        <taxon>Metazoa</taxon>
        <taxon>Ecdysozoa</taxon>
        <taxon>Nematoda</taxon>
        <taxon>Chromadorea</taxon>
        <taxon>Rhabditida</taxon>
        <taxon>Rhabditina</taxon>
        <taxon>Rhabditomorpha</taxon>
        <taxon>Strongyloidea</taxon>
        <taxon>Metastrongylidae</taxon>
        <taxon>Dictyocaulus</taxon>
    </lineage>
</organism>
<dbReference type="OrthoDB" id="48943at2759"/>